<gene>
    <name evidence="3" type="ORF">PVAP13_7NG331200</name>
</gene>
<feature type="compositionally biased region" description="Pro residues" evidence="1">
    <location>
        <begin position="82"/>
        <end position="96"/>
    </location>
</feature>
<accession>A0A8T0Q1A4</accession>
<evidence type="ECO:0000313" key="4">
    <source>
        <dbReference type="Proteomes" id="UP000823388"/>
    </source>
</evidence>
<dbReference type="Proteomes" id="UP000823388">
    <property type="component" value="Chromosome 7N"/>
</dbReference>
<evidence type="ECO:0000259" key="2">
    <source>
        <dbReference type="SMART" id="SM00672"/>
    </source>
</evidence>
<dbReference type="Pfam" id="PF05686">
    <property type="entry name" value="Glyco_transf_90"/>
    <property type="match status" value="1"/>
</dbReference>
<evidence type="ECO:0000256" key="1">
    <source>
        <dbReference type="SAM" id="MobiDB-lite"/>
    </source>
</evidence>
<dbReference type="PANTHER" id="PTHR12203">
    <property type="entry name" value="KDEL LYS-ASP-GLU-LEU CONTAINING - RELATED"/>
    <property type="match status" value="1"/>
</dbReference>
<protein>
    <recommendedName>
        <fullName evidence="2">Glycosyl transferase CAP10 domain-containing protein</fullName>
    </recommendedName>
</protein>
<dbReference type="EMBL" id="CM029050">
    <property type="protein sequence ID" value="KAG2567670.1"/>
    <property type="molecule type" value="Genomic_DNA"/>
</dbReference>
<keyword evidence="4" id="KW-1185">Reference proteome</keyword>
<dbReference type="PANTHER" id="PTHR12203:SF99">
    <property type="entry name" value="OS04G0534100 PROTEIN"/>
    <property type="match status" value="1"/>
</dbReference>
<dbReference type="SMART" id="SM00672">
    <property type="entry name" value="CAP10"/>
    <property type="match status" value="1"/>
</dbReference>
<evidence type="ECO:0000313" key="3">
    <source>
        <dbReference type="EMBL" id="KAG2567670.1"/>
    </source>
</evidence>
<name>A0A8T0Q1A4_PANVG</name>
<reference evidence="3" key="1">
    <citation type="submission" date="2020-05" db="EMBL/GenBank/DDBJ databases">
        <title>WGS assembly of Panicum virgatum.</title>
        <authorList>
            <person name="Lovell J.T."/>
            <person name="Jenkins J."/>
            <person name="Shu S."/>
            <person name="Juenger T.E."/>
            <person name="Schmutz J."/>
        </authorList>
    </citation>
    <scope>NUCLEOTIDE SEQUENCE</scope>
    <source>
        <strain evidence="3">AP13</strain>
    </source>
</reference>
<dbReference type="InterPro" id="IPR051091">
    <property type="entry name" value="O-Glucosyltr/Glycosyltrsf_90"/>
</dbReference>
<dbReference type="InterPro" id="IPR006598">
    <property type="entry name" value="CAP10"/>
</dbReference>
<feature type="domain" description="Glycosyl transferase CAP10" evidence="2">
    <location>
        <begin position="226"/>
        <end position="463"/>
    </location>
</feature>
<proteinExistence type="predicted"/>
<organism evidence="3 4">
    <name type="scientific">Panicum virgatum</name>
    <name type="common">Blackwell switchgrass</name>
    <dbReference type="NCBI Taxonomy" id="38727"/>
    <lineage>
        <taxon>Eukaryota</taxon>
        <taxon>Viridiplantae</taxon>
        <taxon>Streptophyta</taxon>
        <taxon>Embryophyta</taxon>
        <taxon>Tracheophyta</taxon>
        <taxon>Spermatophyta</taxon>
        <taxon>Magnoliopsida</taxon>
        <taxon>Liliopsida</taxon>
        <taxon>Poales</taxon>
        <taxon>Poaceae</taxon>
        <taxon>PACMAD clade</taxon>
        <taxon>Panicoideae</taxon>
        <taxon>Panicodae</taxon>
        <taxon>Paniceae</taxon>
        <taxon>Panicinae</taxon>
        <taxon>Panicum</taxon>
        <taxon>Panicum sect. Hiantes</taxon>
    </lineage>
</organism>
<dbReference type="AlphaFoldDB" id="A0A8T0Q1A4"/>
<feature type="region of interest" description="Disordered" evidence="1">
    <location>
        <begin position="71"/>
        <end position="150"/>
    </location>
</feature>
<sequence length="500" mass="56162">MATAAAGTADCRRRATLAGALSRTSAAFLFLSVAAVAAVVSARWITATTAGRLTRLPTTAAIPAAALHPEAEHPQPLRPSAAAPPPPPHSRPPPPALYSISCPAPAPNLSHSHPTEPPKTSQTLARALSSPSTCPSSSPGPPPPASPSSNRSCPSYFRFIHEDLRPWRAAGGVTRAMLARARLTATFRLVVLGGRAYIQRLRPAFQTRDLFTIWGVLQLLRRYPGRVPDLDLMFDTVDWPVVRTHLYRGKYAGVMPPLFRYCGDDRTLDIVFPDWSFWGWPEINIKPWHALQEDLKDGNNRARWMDREPYAYWKGNPSVSATRQELVKCNVSSTQDWNARIYAQDWFKESKAGYKDSDLGSQCSHRYKIYIEGSAWSISQKYILACDSMTLLVTPKYYDFFSRSLMPIQHYWPVRDDNKCASIKYAVDWGNSHKQLVLYIYLHAVIYICRQLSFAVFKLQIWRQSQFDSIEIQLSCNVQLLLKMSDLSGLSLSSERVPHK</sequence>
<comment type="caution">
    <text evidence="3">The sequence shown here is derived from an EMBL/GenBank/DDBJ whole genome shotgun (WGS) entry which is preliminary data.</text>
</comment>